<evidence type="ECO:0000256" key="3">
    <source>
        <dbReference type="ARBA" id="ARBA00022801"/>
    </source>
</evidence>
<dbReference type="PIRSF" id="PIRSF004749">
    <property type="entry name" value="Pep_def"/>
    <property type="match status" value="1"/>
</dbReference>
<comment type="cofactor">
    <cofactor evidence="6">
        <name>Fe(2+)</name>
        <dbReference type="ChEBI" id="CHEBI:29033"/>
    </cofactor>
    <text evidence="6">Binds 1 Fe(2+) ion.</text>
</comment>
<dbReference type="EC" id="3.5.1.88" evidence="6"/>
<feature type="binding site" evidence="6">
    <location>
        <position position="91"/>
    </location>
    <ligand>
        <name>Fe cation</name>
        <dbReference type="ChEBI" id="CHEBI:24875"/>
    </ligand>
</feature>
<organism evidence="7">
    <name type="scientific">Candidatus Kentrum sp. LFY</name>
    <dbReference type="NCBI Taxonomy" id="2126342"/>
    <lineage>
        <taxon>Bacteria</taxon>
        <taxon>Pseudomonadati</taxon>
        <taxon>Pseudomonadota</taxon>
        <taxon>Gammaproteobacteria</taxon>
        <taxon>Candidatus Kentrum</taxon>
    </lineage>
</organism>
<dbReference type="Gene3D" id="3.90.45.10">
    <property type="entry name" value="Peptide deformylase"/>
    <property type="match status" value="1"/>
</dbReference>
<keyword evidence="4 6" id="KW-0648">Protein biosynthesis</keyword>
<dbReference type="InterPro" id="IPR023635">
    <property type="entry name" value="Peptide_deformylase"/>
</dbReference>
<evidence type="ECO:0000313" key="7">
    <source>
        <dbReference type="EMBL" id="VFJ97960.1"/>
    </source>
</evidence>
<dbReference type="FunFam" id="3.90.45.10:FF:000001">
    <property type="entry name" value="Peptide deformylase"/>
    <property type="match status" value="1"/>
</dbReference>
<dbReference type="AlphaFoldDB" id="A0A450UZG6"/>
<dbReference type="PANTHER" id="PTHR10458">
    <property type="entry name" value="PEPTIDE DEFORMYLASE"/>
    <property type="match status" value="1"/>
</dbReference>
<dbReference type="CDD" id="cd00487">
    <property type="entry name" value="Pep_deformylase"/>
    <property type="match status" value="1"/>
</dbReference>
<comment type="similarity">
    <text evidence="1 6">Belongs to the polypeptide deformylase family.</text>
</comment>
<keyword evidence="2 6" id="KW-0479">Metal-binding</keyword>
<gene>
    <name evidence="6" type="primary">def</name>
    <name evidence="7" type="ORF">BECKLFY1418B_GA0070995_11114</name>
</gene>
<keyword evidence="3 6" id="KW-0378">Hydrolase</keyword>
<dbReference type="InterPro" id="IPR036821">
    <property type="entry name" value="Peptide_deformylase_sf"/>
</dbReference>
<sequence>MSRLPILHYPDPRLRNRAYPVEVVDEEIRKLVGNMFHTMYATEGIGLAATQVDVPKRIIVVDVSEQGQHPLCFINPEILEARGNIEIEEGCLSVPDVRESVKRAQWIRVTALDKDGNSFEQEASDLFAVCIQHEIDHLDGRLFIDYLSRLKRQRIRSKAQKQQRSTE</sequence>
<comment type="function">
    <text evidence="6">Removes the formyl group from the N-terminal Met of newly synthesized proteins. Requires at least a dipeptide for an efficient rate of reaction. N-terminal L-methionine is a prerequisite for activity but the enzyme has broad specificity at other positions.</text>
</comment>
<feature type="binding site" evidence="6">
    <location>
        <position position="137"/>
    </location>
    <ligand>
        <name>Fe cation</name>
        <dbReference type="ChEBI" id="CHEBI:24875"/>
    </ligand>
</feature>
<evidence type="ECO:0000256" key="5">
    <source>
        <dbReference type="ARBA" id="ARBA00023004"/>
    </source>
</evidence>
<dbReference type="GO" id="GO:0006412">
    <property type="term" value="P:translation"/>
    <property type="evidence" value="ECO:0007669"/>
    <property type="project" value="UniProtKB-UniRule"/>
</dbReference>
<evidence type="ECO:0000256" key="2">
    <source>
        <dbReference type="ARBA" id="ARBA00022723"/>
    </source>
</evidence>
<feature type="binding site" evidence="6">
    <location>
        <position position="133"/>
    </location>
    <ligand>
        <name>Fe cation</name>
        <dbReference type="ChEBI" id="CHEBI:24875"/>
    </ligand>
</feature>
<name>A0A450UZG6_9GAMM</name>
<dbReference type="NCBIfam" id="TIGR00079">
    <property type="entry name" value="pept_deformyl"/>
    <property type="match status" value="1"/>
</dbReference>
<dbReference type="SUPFAM" id="SSF56420">
    <property type="entry name" value="Peptide deformylase"/>
    <property type="match status" value="1"/>
</dbReference>
<dbReference type="Pfam" id="PF01327">
    <property type="entry name" value="Pep_deformylase"/>
    <property type="match status" value="1"/>
</dbReference>
<evidence type="ECO:0000256" key="1">
    <source>
        <dbReference type="ARBA" id="ARBA00010759"/>
    </source>
</evidence>
<reference evidence="7" key="1">
    <citation type="submission" date="2019-02" db="EMBL/GenBank/DDBJ databases">
        <authorList>
            <person name="Gruber-Vodicka R. H."/>
            <person name="Seah K. B. B."/>
        </authorList>
    </citation>
    <scope>NUCLEOTIDE SEQUENCE</scope>
    <source>
        <strain evidence="7">BECK_M7</strain>
    </source>
</reference>
<comment type="catalytic activity">
    <reaction evidence="6">
        <text>N-terminal N-formyl-L-methionyl-[peptide] + H2O = N-terminal L-methionyl-[peptide] + formate</text>
        <dbReference type="Rhea" id="RHEA:24420"/>
        <dbReference type="Rhea" id="RHEA-COMP:10639"/>
        <dbReference type="Rhea" id="RHEA-COMP:10640"/>
        <dbReference type="ChEBI" id="CHEBI:15377"/>
        <dbReference type="ChEBI" id="CHEBI:15740"/>
        <dbReference type="ChEBI" id="CHEBI:49298"/>
        <dbReference type="ChEBI" id="CHEBI:64731"/>
        <dbReference type="EC" id="3.5.1.88"/>
    </reaction>
</comment>
<protein>
    <recommendedName>
        <fullName evidence="6">Peptide deformylase</fullName>
        <shortName evidence="6">PDF</shortName>
        <ecNumber evidence="6">3.5.1.88</ecNumber>
    </recommendedName>
    <alternativeName>
        <fullName evidence="6">Polypeptide deformylase</fullName>
    </alternativeName>
</protein>
<feature type="active site" evidence="6">
    <location>
        <position position="134"/>
    </location>
</feature>
<dbReference type="GO" id="GO:0046872">
    <property type="term" value="F:metal ion binding"/>
    <property type="evidence" value="ECO:0007669"/>
    <property type="project" value="UniProtKB-KW"/>
</dbReference>
<dbReference type="HAMAP" id="MF_00163">
    <property type="entry name" value="Pep_deformylase"/>
    <property type="match status" value="1"/>
</dbReference>
<keyword evidence="5 6" id="KW-0408">Iron</keyword>
<proteinExistence type="inferred from homology"/>
<dbReference type="EMBL" id="CAADFF010000111">
    <property type="protein sequence ID" value="VFJ97960.1"/>
    <property type="molecule type" value="Genomic_DNA"/>
</dbReference>
<accession>A0A450UZG6</accession>
<dbReference type="NCBIfam" id="NF001159">
    <property type="entry name" value="PRK00150.1-3"/>
    <property type="match status" value="1"/>
</dbReference>
<dbReference type="GO" id="GO:0042586">
    <property type="term" value="F:peptide deformylase activity"/>
    <property type="evidence" value="ECO:0007669"/>
    <property type="project" value="UniProtKB-UniRule"/>
</dbReference>
<evidence type="ECO:0000256" key="6">
    <source>
        <dbReference type="HAMAP-Rule" id="MF_00163"/>
    </source>
</evidence>
<dbReference type="PRINTS" id="PR01576">
    <property type="entry name" value="PDEFORMYLASE"/>
</dbReference>
<dbReference type="PANTHER" id="PTHR10458:SF21">
    <property type="entry name" value="PEPTIDE DEFORMYLASE"/>
    <property type="match status" value="1"/>
</dbReference>
<evidence type="ECO:0000256" key="4">
    <source>
        <dbReference type="ARBA" id="ARBA00022917"/>
    </source>
</evidence>